<comment type="subcellular location">
    <subcellularLocation>
        <location evidence="1">Membrane</location>
        <topology evidence="1">Multi-pass membrane protein</topology>
    </subcellularLocation>
</comment>
<keyword evidence="5 7" id="KW-1133">Transmembrane helix</keyword>
<reference evidence="8 9" key="1">
    <citation type="submission" date="2017-02" db="EMBL/GenBank/DDBJ databases">
        <title>Arcobacter caeni sp. nov, a new Arcobacter species isolated from reclaimed water.</title>
        <authorList>
            <person name="Figueras M.J."/>
            <person name="Perez-Cataluna A."/>
            <person name="Salas-Masso N."/>
        </authorList>
    </citation>
    <scope>NUCLEOTIDE SEQUENCE [LARGE SCALE GENOMIC DNA]</scope>
    <source>
        <strain evidence="8 9">RW17-10</strain>
    </source>
</reference>
<dbReference type="GO" id="GO:0055085">
    <property type="term" value="P:transmembrane transport"/>
    <property type="evidence" value="ECO:0007669"/>
    <property type="project" value="InterPro"/>
</dbReference>
<sequence>MEAVFSVLPVYFFILLGFTAKKIFTNQLDERTLVLLSLYFFQPILIFWGLTKKPIDYEFILSPILYFIIMLVSLSILILINKKIFSQRQEQSIYLATALIGNTGNLGIPLGIALFGIESVPYTSIINIANTLFIYIFSVYFFARDQFSLKQAIISIMKIPGIWFALLALFINSKGISINQYVYTALEMGAYTSMVIQLFIFGMYLSSVKVKVLPWYSSLHISFAKHILLPAIGIFVIVYFTNLNSYVASILIMELMVPLAVNNVNLAALYHCKPYDVAASILISSVVFVSFLYFYIQIIEYFVK</sequence>
<dbReference type="Proteomes" id="UP000251135">
    <property type="component" value="Unassembled WGS sequence"/>
</dbReference>
<proteinExistence type="predicted"/>
<feature type="transmembrane region" description="Helical" evidence="7">
    <location>
        <begin position="33"/>
        <end position="51"/>
    </location>
</feature>
<evidence type="ECO:0000256" key="6">
    <source>
        <dbReference type="ARBA" id="ARBA00023136"/>
    </source>
</evidence>
<dbReference type="GO" id="GO:0016020">
    <property type="term" value="C:membrane"/>
    <property type="evidence" value="ECO:0007669"/>
    <property type="project" value="UniProtKB-SubCell"/>
</dbReference>
<feature type="transmembrane region" description="Helical" evidence="7">
    <location>
        <begin position="63"/>
        <end position="81"/>
    </location>
</feature>
<keyword evidence="9" id="KW-1185">Reference proteome</keyword>
<feature type="transmembrane region" description="Helical" evidence="7">
    <location>
        <begin position="188"/>
        <end position="207"/>
    </location>
</feature>
<keyword evidence="3" id="KW-1003">Cell membrane</keyword>
<dbReference type="Pfam" id="PF03547">
    <property type="entry name" value="Mem_trans"/>
    <property type="match status" value="1"/>
</dbReference>
<feature type="transmembrane region" description="Helical" evidence="7">
    <location>
        <begin position="6"/>
        <end position="24"/>
    </location>
</feature>
<dbReference type="InterPro" id="IPR004776">
    <property type="entry name" value="Mem_transp_PIN-like"/>
</dbReference>
<feature type="transmembrane region" description="Helical" evidence="7">
    <location>
        <begin position="219"/>
        <end position="240"/>
    </location>
</feature>
<feature type="transmembrane region" description="Helical" evidence="7">
    <location>
        <begin position="122"/>
        <end position="142"/>
    </location>
</feature>
<evidence type="ECO:0000313" key="8">
    <source>
        <dbReference type="EMBL" id="PUE65806.1"/>
    </source>
</evidence>
<evidence type="ECO:0000256" key="7">
    <source>
        <dbReference type="SAM" id="Phobius"/>
    </source>
</evidence>
<dbReference type="AlphaFoldDB" id="A0A363D396"/>
<evidence type="ECO:0000256" key="5">
    <source>
        <dbReference type="ARBA" id="ARBA00022989"/>
    </source>
</evidence>
<comment type="caution">
    <text evidence="8">The sequence shown here is derived from an EMBL/GenBank/DDBJ whole genome shotgun (WGS) entry which is preliminary data.</text>
</comment>
<evidence type="ECO:0000256" key="4">
    <source>
        <dbReference type="ARBA" id="ARBA00022692"/>
    </source>
</evidence>
<accession>A0A363D396</accession>
<protein>
    <submittedName>
        <fullName evidence="8">Permease</fullName>
    </submittedName>
</protein>
<feature type="transmembrane region" description="Helical" evidence="7">
    <location>
        <begin position="93"/>
        <end position="116"/>
    </location>
</feature>
<feature type="transmembrane region" description="Helical" evidence="7">
    <location>
        <begin position="277"/>
        <end position="296"/>
    </location>
</feature>
<keyword evidence="2" id="KW-0813">Transport</keyword>
<dbReference type="OrthoDB" id="3238001at2"/>
<feature type="transmembrane region" description="Helical" evidence="7">
    <location>
        <begin position="246"/>
        <end position="270"/>
    </location>
</feature>
<dbReference type="RefSeq" id="WP_108558168.1">
    <property type="nucleotide sequence ID" value="NZ_MUXE01000003.1"/>
</dbReference>
<dbReference type="PANTHER" id="PTHR36838:SF3">
    <property type="entry name" value="TRANSPORTER AUXIN EFFLUX CARRIER EC FAMILY"/>
    <property type="match status" value="1"/>
</dbReference>
<keyword evidence="4 7" id="KW-0812">Transmembrane</keyword>
<evidence type="ECO:0000256" key="1">
    <source>
        <dbReference type="ARBA" id="ARBA00004141"/>
    </source>
</evidence>
<keyword evidence="6 7" id="KW-0472">Membrane</keyword>
<evidence type="ECO:0000256" key="2">
    <source>
        <dbReference type="ARBA" id="ARBA00022448"/>
    </source>
</evidence>
<dbReference type="PANTHER" id="PTHR36838">
    <property type="entry name" value="AUXIN EFFLUX CARRIER FAMILY PROTEIN"/>
    <property type="match status" value="1"/>
</dbReference>
<gene>
    <name evidence="8" type="ORF">B0174_02990</name>
</gene>
<dbReference type="EMBL" id="MUXE01000003">
    <property type="protein sequence ID" value="PUE65806.1"/>
    <property type="molecule type" value="Genomic_DNA"/>
</dbReference>
<evidence type="ECO:0000256" key="3">
    <source>
        <dbReference type="ARBA" id="ARBA00022475"/>
    </source>
</evidence>
<name>A0A363D396_9BACT</name>
<organism evidence="8 9">
    <name type="scientific">Arcobacter caeni</name>
    <dbReference type="NCBI Taxonomy" id="1912877"/>
    <lineage>
        <taxon>Bacteria</taxon>
        <taxon>Pseudomonadati</taxon>
        <taxon>Campylobacterota</taxon>
        <taxon>Epsilonproteobacteria</taxon>
        <taxon>Campylobacterales</taxon>
        <taxon>Arcobacteraceae</taxon>
        <taxon>Arcobacter</taxon>
    </lineage>
</organism>
<evidence type="ECO:0000313" key="9">
    <source>
        <dbReference type="Proteomes" id="UP000251135"/>
    </source>
</evidence>